<protein>
    <recommendedName>
        <fullName evidence="4">L-aspartate oxidase</fullName>
        <ecNumber evidence="4">1.4.3.16</ecNumber>
    </recommendedName>
</protein>
<dbReference type="InterPro" id="IPR003953">
    <property type="entry name" value="FAD-dep_OxRdtase_2_FAD-bd"/>
</dbReference>
<keyword evidence="6" id="KW-0662">Pyridine nucleotide biosynthesis</keyword>
<evidence type="ECO:0000259" key="10">
    <source>
        <dbReference type="Pfam" id="PF00890"/>
    </source>
</evidence>
<dbReference type="InterPro" id="IPR015939">
    <property type="entry name" value="Fum_Rdtase/Succ_DH_flav-like_C"/>
</dbReference>
<dbReference type="InterPro" id="IPR037099">
    <property type="entry name" value="Fum_R/Succ_DH_flav-like_C_sf"/>
</dbReference>
<evidence type="ECO:0000256" key="4">
    <source>
        <dbReference type="ARBA" id="ARBA00012173"/>
    </source>
</evidence>
<keyword evidence="8" id="KW-0560">Oxidoreductase</keyword>
<evidence type="ECO:0000256" key="5">
    <source>
        <dbReference type="ARBA" id="ARBA00022630"/>
    </source>
</evidence>
<dbReference type="SUPFAM" id="SSF51905">
    <property type="entry name" value="FAD/NAD(P)-binding domain"/>
    <property type="match status" value="1"/>
</dbReference>
<dbReference type="SUPFAM" id="SSF56425">
    <property type="entry name" value="Succinate dehydrogenase/fumarate reductase flavoprotein, catalytic domain"/>
    <property type="match status" value="1"/>
</dbReference>
<evidence type="ECO:0000256" key="6">
    <source>
        <dbReference type="ARBA" id="ARBA00022642"/>
    </source>
</evidence>
<sequence>MKYDVLVIGNGIAGGIAALLLAKSGRRVLVTTKGESFEESNTAQAQGGIVFRGENDHWTLLFKDIMEASNYSSWEKSARWVCKLGPYLVEKILIKELGIPFDRSCDGKWELFQEGAHSRRRILHVKDYTGKVIQEAINQRLKKEPKIEVKNNFFALELITSNQLPEVSWRYRRNSCLGSYFLDKKSNVITPVFADYTILATGGLNQIYKHASGGKWCTGDGFAMAKRAGCSLINMEFIQFHPTILYKPGSASTLLISEAVRGEGAELVDADGKPFMKKYHPLGSLAPRDIVARAIFQEMEKKGLPCVYLDLYRKMQPQKIRETFPYIYQEALKQGIDITREPIPVVPGAHFACGGVRIDTRSRTDIERLYAIGEVACSGVHGANRLASVSLLDGLTFAYLATKDILAQKTASPRLPTRLPCVPPAGEAPPESLLSDLTHEIQEIMWKKVGLLRNGKELRKATQELLKLRCRISQLFETFGVSQPLKELENLVEVSLMVAKAAFDNPFSLGTHYRSDQPV</sequence>
<dbReference type="EC" id="1.4.3.16" evidence="4"/>
<feature type="domain" description="Fumarate reductase/succinate dehydrogenase flavoprotein-like C-terminal" evidence="11">
    <location>
        <begin position="439"/>
        <end position="518"/>
    </location>
</feature>
<evidence type="ECO:0000256" key="3">
    <source>
        <dbReference type="ARBA" id="ARBA00008562"/>
    </source>
</evidence>
<evidence type="ECO:0000256" key="1">
    <source>
        <dbReference type="ARBA" id="ARBA00001974"/>
    </source>
</evidence>
<comment type="cofactor">
    <cofactor evidence="1">
        <name>FAD</name>
        <dbReference type="ChEBI" id="CHEBI:57692"/>
    </cofactor>
</comment>
<dbReference type="Pfam" id="PF02910">
    <property type="entry name" value="Succ_DH_flav_C"/>
    <property type="match status" value="1"/>
</dbReference>
<reference evidence="12 13" key="1">
    <citation type="submission" date="2023-03" db="EMBL/GenBank/DDBJ databases">
        <title>Novel Species.</title>
        <authorList>
            <person name="Ma S."/>
        </authorList>
    </citation>
    <scope>NUCLEOTIDE SEQUENCE [LARGE SCALE GENOMIC DNA]</scope>
    <source>
        <strain evidence="12 13">B11</strain>
    </source>
</reference>
<dbReference type="SUPFAM" id="SSF46977">
    <property type="entry name" value="Succinate dehydrogenase/fumarate reductase flavoprotein C-terminal domain"/>
    <property type="match status" value="1"/>
</dbReference>
<dbReference type="PRINTS" id="PR00368">
    <property type="entry name" value="FADPNR"/>
</dbReference>
<dbReference type="Proteomes" id="UP001461341">
    <property type="component" value="Chromosome"/>
</dbReference>
<evidence type="ECO:0000313" key="12">
    <source>
        <dbReference type="EMBL" id="WZL76048.1"/>
    </source>
</evidence>
<evidence type="ECO:0000259" key="11">
    <source>
        <dbReference type="Pfam" id="PF02910"/>
    </source>
</evidence>
<evidence type="ECO:0000256" key="2">
    <source>
        <dbReference type="ARBA" id="ARBA00004950"/>
    </source>
</evidence>
<accession>A0ABZ2YCL1</accession>
<comment type="pathway">
    <text evidence="2">Cofactor biosynthesis; NAD(+) biosynthesis; iminoaspartate from L-aspartate (oxidase route): step 1/1.</text>
</comment>
<dbReference type="InterPro" id="IPR005288">
    <property type="entry name" value="NadB"/>
</dbReference>
<keyword evidence="7" id="KW-0274">FAD</keyword>
<dbReference type="Gene3D" id="1.20.58.100">
    <property type="entry name" value="Fumarate reductase/succinate dehydrogenase flavoprotein-like, C-terminal domain"/>
    <property type="match status" value="1"/>
</dbReference>
<name>A0ABZ2YCL1_9BACT</name>
<keyword evidence="13" id="KW-1185">Reference proteome</keyword>
<dbReference type="Pfam" id="PF00890">
    <property type="entry name" value="FAD_binding_2"/>
    <property type="match status" value="1"/>
</dbReference>
<dbReference type="Gene3D" id="3.50.50.60">
    <property type="entry name" value="FAD/NAD(P)-binding domain"/>
    <property type="match status" value="1"/>
</dbReference>
<dbReference type="EMBL" id="CP121689">
    <property type="protein sequence ID" value="WZL76048.1"/>
    <property type="molecule type" value="Genomic_DNA"/>
</dbReference>
<proteinExistence type="inferred from homology"/>
<organism evidence="12 13">
    <name type="scientific">Thermatribacter velox</name>
    <dbReference type="NCBI Taxonomy" id="3039681"/>
    <lineage>
        <taxon>Bacteria</taxon>
        <taxon>Pseudomonadati</taxon>
        <taxon>Atribacterota</taxon>
        <taxon>Atribacteria</taxon>
        <taxon>Atribacterales</taxon>
        <taxon>Thermatribacteraceae</taxon>
        <taxon>Thermatribacter</taxon>
    </lineage>
</organism>
<dbReference type="Gene3D" id="3.90.700.10">
    <property type="entry name" value="Succinate dehydrogenase/fumarate reductase flavoprotein, catalytic domain"/>
    <property type="match status" value="1"/>
</dbReference>
<dbReference type="PANTHER" id="PTHR42716:SF2">
    <property type="entry name" value="L-ASPARTATE OXIDASE, CHLOROPLASTIC"/>
    <property type="match status" value="1"/>
</dbReference>
<keyword evidence="5" id="KW-0285">Flavoprotein</keyword>
<gene>
    <name evidence="12" type="ORF">QBE54_10800</name>
</gene>
<evidence type="ECO:0000256" key="9">
    <source>
        <dbReference type="ARBA" id="ARBA00048305"/>
    </source>
</evidence>
<evidence type="ECO:0000256" key="8">
    <source>
        <dbReference type="ARBA" id="ARBA00023002"/>
    </source>
</evidence>
<feature type="domain" description="FAD-dependent oxidoreductase 2 FAD-binding" evidence="10">
    <location>
        <begin position="4"/>
        <end position="391"/>
    </location>
</feature>
<dbReference type="RefSeq" id="WP_369018203.1">
    <property type="nucleotide sequence ID" value="NZ_CP121689.1"/>
</dbReference>
<evidence type="ECO:0000313" key="13">
    <source>
        <dbReference type="Proteomes" id="UP001461341"/>
    </source>
</evidence>
<evidence type="ECO:0000256" key="7">
    <source>
        <dbReference type="ARBA" id="ARBA00022827"/>
    </source>
</evidence>
<dbReference type="PRINTS" id="PR00411">
    <property type="entry name" value="PNDRDTASEI"/>
</dbReference>
<dbReference type="InterPro" id="IPR036188">
    <property type="entry name" value="FAD/NAD-bd_sf"/>
</dbReference>
<dbReference type="PANTHER" id="PTHR42716">
    <property type="entry name" value="L-ASPARTATE OXIDASE"/>
    <property type="match status" value="1"/>
</dbReference>
<dbReference type="InterPro" id="IPR027477">
    <property type="entry name" value="Succ_DH/fumarate_Rdtase_cat_sf"/>
</dbReference>
<comment type="similarity">
    <text evidence="3">Belongs to the FAD-dependent oxidoreductase 2 family. NadB subfamily.</text>
</comment>
<comment type="catalytic activity">
    <reaction evidence="9">
        <text>L-aspartate + O2 = iminosuccinate + H2O2</text>
        <dbReference type="Rhea" id="RHEA:25876"/>
        <dbReference type="ChEBI" id="CHEBI:15379"/>
        <dbReference type="ChEBI" id="CHEBI:16240"/>
        <dbReference type="ChEBI" id="CHEBI:29991"/>
        <dbReference type="ChEBI" id="CHEBI:77875"/>
        <dbReference type="EC" id="1.4.3.16"/>
    </reaction>
    <physiologicalReaction direction="left-to-right" evidence="9">
        <dbReference type="Rhea" id="RHEA:25877"/>
    </physiologicalReaction>
</comment>